<name>K1WEK7_MARBU</name>
<reference evidence="2 3" key="1">
    <citation type="journal article" date="2012" name="BMC Genomics">
        <title>Sequencing the genome of Marssonina brunnea reveals fungus-poplar co-evolution.</title>
        <authorList>
            <person name="Zhu S."/>
            <person name="Cao Y.-Z."/>
            <person name="Jiang C."/>
            <person name="Tan B.-Y."/>
            <person name="Wang Z."/>
            <person name="Feng S."/>
            <person name="Zhang L."/>
            <person name="Su X.-H."/>
            <person name="Brejova B."/>
            <person name="Vinar T."/>
            <person name="Xu M."/>
            <person name="Wang M.-X."/>
            <person name="Zhang S.-G."/>
            <person name="Huang M.-R."/>
            <person name="Wu R."/>
            <person name="Zhou Y."/>
        </authorList>
    </citation>
    <scope>NUCLEOTIDE SEQUENCE [LARGE SCALE GENOMIC DNA]</scope>
    <source>
        <strain evidence="2 3">MB_m1</strain>
    </source>
</reference>
<proteinExistence type="predicted"/>
<organism evidence="2 3">
    <name type="scientific">Marssonina brunnea f. sp. multigermtubi (strain MB_m1)</name>
    <name type="common">Marssonina leaf spot fungus</name>
    <dbReference type="NCBI Taxonomy" id="1072389"/>
    <lineage>
        <taxon>Eukaryota</taxon>
        <taxon>Fungi</taxon>
        <taxon>Dikarya</taxon>
        <taxon>Ascomycota</taxon>
        <taxon>Pezizomycotina</taxon>
        <taxon>Leotiomycetes</taxon>
        <taxon>Helotiales</taxon>
        <taxon>Drepanopezizaceae</taxon>
        <taxon>Drepanopeziza</taxon>
    </lineage>
</organism>
<feature type="chain" id="PRO_5003852830" evidence="1">
    <location>
        <begin position="19"/>
        <end position="121"/>
    </location>
</feature>
<dbReference type="Proteomes" id="UP000006753">
    <property type="component" value="Unassembled WGS sequence"/>
</dbReference>
<dbReference type="OrthoDB" id="3600086at2759"/>
<sequence length="121" mass="12433">MQFSSIFSAALAASVVSAESMPHHSSKMTSASEPAKTYSASSVSMTMSSVASPTDYPTTFDDDPYTYTASPKATPTYMPNGTNTTTGSPVVVSGNSAPSLLSQNGVWITVAGLGAVFAVFM</sequence>
<dbReference type="AlphaFoldDB" id="K1WEK7"/>
<feature type="signal peptide" evidence="1">
    <location>
        <begin position="1"/>
        <end position="18"/>
    </location>
</feature>
<dbReference type="InParanoid" id="K1WEK7"/>
<dbReference type="STRING" id="1072389.K1WEK7"/>
<evidence type="ECO:0000313" key="2">
    <source>
        <dbReference type="EMBL" id="EKD15895.1"/>
    </source>
</evidence>
<dbReference type="GeneID" id="18761841"/>
<dbReference type="HOGENOM" id="CLU_2038562_0_0_1"/>
<protein>
    <submittedName>
        <fullName evidence="2">Uncharacterized protein</fullName>
    </submittedName>
</protein>
<dbReference type="RefSeq" id="XP_007293795.1">
    <property type="nucleotide sequence ID" value="XM_007293733.1"/>
</dbReference>
<gene>
    <name evidence="2" type="ORF">MBM_05906</name>
</gene>
<dbReference type="KEGG" id="mbe:MBM_05906"/>
<evidence type="ECO:0000256" key="1">
    <source>
        <dbReference type="SAM" id="SignalP"/>
    </source>
</evidence>
<evidence type="ECO:0000313" key="3">
    <source>
        <dbReference type="Proteomes" id="UP000006753"/>
    </source>
</evidence>
<dbReference type="EMBL" id="JH921440">
    <property type="protein sequence ID" value="EKD15895.1"/>
    <property type="molecule type" value="Genomic_DNA"/>
</dbReference>
<keyword evidence="1" id="KW-0732">Signal</keyword>
<keyword evidence="3" id="KW-1185">Reference proteome</keyword>
<accession>K1WEK7</accession>